<dbReference type="AlphaFoldDB" id="A0A826HUI2"/>
<keyword evidence="1 2" id="KW-0238">DNA-binding</keyword>
<dbReference type="InterPro" id="IPR001647">
    <property type="entry name" value="HTH_TetR"/>
</dbReference>
<organism evidence="4 5">
    <name type="scientific">Lacticaseibacillus paracasei subsp. paracasei 8700:2</name>
    <dbReference type="NCBI Taxonomy" id="537973"/>
    <lineage>
        <taxon>Bacteria</taxon>
        <taxon>Bacillati</taxon>
        <taxon>Bacillota</taxon>
        <taxon>Bacilli</taxon>
        <taxon>Lactobacillales</taxon>
        <taxon>Lactobacillaceae</taxon>
        <taxon>Lacticaseibacillus</taxon>
    </lineage>
</organism>
<evidence type="ECO:0000313" key="4">
    <source>
        <dbReference type="EMBL" id="EEQ67055.1"/>
    </source>
</evidence>
<dbReference type="EMBL" id="CP002391">
    <property type="protein sequence ID" value="EEQ67055.1"/>
    <property type="molecule type" value="Genomic_DNA"/>
</dbReference>
<dbReference type="InterPro" id="IPR050624">
    <property type="entry name" value="HTH-type_Tx_Regulator"/>
</dbReference>
<dbReference type="PANTHER" id="PTHR43479">
    <property type="entry name" value="ACREF/ENVCD OPERON REPRESSOR-RELATED"/>
    <property type="match status" value="1"/>
</dbReference>
<feature type="DNA-binding region" description="H-T-H motif" evidence="2">
    <location>
        <begin position="34"/>
        <end position="53"/>
    </location>
</feature>
<feature type="domain" description="HTH tetR-type" evidence="3">
    <location>
        <begin position="11"/>
        <end position="71"/>
    </location>
</feature>
<dbReference type="GeneID" id="57089082"/>
<dbReference type="Pfam" id="PF00440">
    <property type="entry name" value="TetR_N"/>
    <property type="match status" value="1"/>
</dbReference>
<dbReference type="KEGG" id="lpi:LBPG_02504"/>
<evidence type="ECO:0000259" key="3">
    <source>
        <dbReference type="PROSITE" id="PS50977"/>
    </source>
</evidence>
<name>A0A826HUI2_LACPA</name>
<dbReference type="RefSeq" id="WP_003563217.1">
    <property type="nucleotide sequence ID" value="NC_022112.1"/>
</dbReference>
<dbReference type="SUPFAM" id="SSF46689">
    <property type="entry name" value="Homeodomain-like"/>
    <property type="match status" value="1"/>
</dbReference>
<proteinExistence type="predicted"/>
<evidence type="ECO:0000256" key="2">
    <source>
        <dbReference type="PROSITE-ProRule" id="PRU00335"/>
    </source>
</evidence>
<evidence type="ECO:0000313" key="5">
    <source>
        <dbReference type="Proteomes" id="UP000015927"/>
    </source>
</evidence>
<protein>
    <recommendedName>
        <fullName evidence="3">HTH tetR-type domain-containing protein</fullName>
    </recommendedName>
</protein>
<dbReference type="PROSITE" id="PS50977">
    <property type="entry name" value="HTH_TETR_2"/>
    <property type="match status" value="1"/>
</dbReference>
<dbReference type="PRINTS" id="PR00455">
    <property type="entry name" value="HTHTETR"/>
</dbReference>
<dbReference type="Gene3D" id="1.10.357.10">
    <property type="entry name" value="Tetracycline Repressor, domain 2"/>
    <property type="match status" value="1"/>
</dbReference>
<dbReference type="Proteomes" id="UP000015927">
    <property type="component" value="Chromosome"/>
</dbReference>
<dbReference type="GO" id="GO:0003677">
    <property type="term" value="F:DNA binding"/>
    <property type="evidence" value="ECO:0007669"/>
    <property type="project" value="UniProtKB-UniRule"/>
</dbReference>
<gene>
    <name evidence="4" type="ORF">LBPG_02504</name>
</gene>
<dbReference type="InterPro" id="IPR009057">
    <property type="entry name" value="Homeodomain-like_sf"/>
</dbReference>
<dbReference type="PANTHER" id="PTHR43479:SF11">
    <property type="entry name" value="ACREF_ENVCD OPERON REPRESSOR-RELATED"/>
    <property type="match status" value="1"/>
</dbReference>
<sequence>MKQTSRDIQKQQTKQKIYQAAIKLIKRYGYAETSIRQITQEAHVSSGTFYVHYASKQDIIRENYYDELADYIKVHYSEYLKNHPKASIRDKIVYFSTLQLHLSAEQGWEFVTIVFTAFFEETLNPSNNLRDWEMLDTLRNLMVQANDANILINQDPQASFRQLYTSVRGMMATWAYSRGQFDIVQEGQAYLLNIINALISLR</sequence>
<accession>A0A826HUI2</accession>
<reference evidence="4 5" key="1">
    <citation type="submission" date="2010-12" db="EMBL/GenBank/DDBJ databases">
        <title>The Genome Sequence of Lactobacillus paracasei subsp. paracasei strain 8700:2.</title>
        <authorList>
            <consortium name="The Broad Institute Genome Sequencing Platform"/>
            <person name="Ward D."/>
            <person name="Earl A."/>
            <person name="Feldgarden M."/>
            <person name="Young S.K."/>
            <person name="Gargeya S."/>
            <person name="Zeng Q."/>
            <person name="Alvarado L."/>
            <person name="Berlin A."/>
            <person name="Bochicchio J."/>
            <person name="Chapman S.B."/>
            <person name="Chen Z."/>
            <person name="Freedman E."/>
            <person name="Gellesch M."/>
            <person name="Goldberg J."/>
            <person name="Griggs A."/>
            <person name="Gujja S."/>
            <person name="Heilman E."/>
            <person name="Heiman D."/>
            <person name="Howarth C."/>
            <person name="Mehta T."/>
            <person name="Neiman D."/>
            <person name="Pearson M."/>
            <person name="Roberts A."/>
            <person name="Saif S."/>
            <person name="Shea T."/>
            <person name="Shenoy N."/>
            <person name="Sisk P."/>
            <person name="Stolte C."/>
            <person name="Sykes S."/>
            <person name="White J."/>
            <person name="Yandava C."/>
            <person name="Saulnier D."/>
            <person name="Haas B."/>
            <person name="Nusbaum C."/>
            <person name="Birren B."/>
        </authorList>
    </citation>
    <scope>NUCLEOTIDE SEQUENCE [LARGE SCALE GENOMIC DNA]</scope>
    <source>
        <strain evidence="4 5">8700:2</strain>
    </source>
</reference>
<evidence type="ECO:0000256" key="1">
    <source>
        <dbReference type="ARBA" id="ARBA00023125"/>
    </source>
</evidence>